<keyword evidence="2" id="KW-1185">Reference proteome</keyword>
<comment type="caution">
    <text evidence="1">The sequence shown here is derived from an EMBL/GenBank/DDBJ whole genome shotgun (WGS) entry which is preliminary data.</text>
</comment>
<sequence>MTVLVGCVFNQNFLPRSINFDVQVSLILQTMPNPGAFKGARKDFLMTQKEEYAKAVEANHVGETLMNINRRFFKRFPLTMPADYEPTEESLRAVDDDAPEPDVPEPNRETMSEEEFSKVVAEVKARNSRREAISGQIKRWFVYQYNKEHHPKKLSESTLLSLLQKLAGKDTSRPRMKSDVNTWRKSQRNAIDDRYEAEVARALARGEPMKKSNKAADRDRIAREMFAELSKTEQEAWHRKSEEDHAEAIAAYKASWSPSKSPADRQRAINSLVKVMEPILDIASETTGWKLMLVAGGPEPAKGGDLSVITMHSGETPGDIKMNLGQTERHKFKNYMIPLFGTFLHKCYTPEECRSRALPKDDMDGLVPAAALLQNENESTSVHGIAFRVPPTGVSAETENLMAPEVLPEHESASTSARVNDNTRQGDAENPFPFDPLPESPQASPCVSRAVSPVFTRSPARIPTASSSVSVPDVPDVIRNAEQPSNQAGPIVQTVPVATSAAAPPATIPRAQSPSPSVAPTSLQSGAPLQVAPAENSIDTSEPSTASPNNPPVAKKSGKKKAKGAKKSTTSAPPVERPKRKAQPQPSTTPAPPKKRVKPSWHYEDEQGNPIDKYGRRIDAQGNVIPDVTDSAASLGNETAGVASASTTTTTEEHCNQPTVLHCKVEMHTRFSEAGYREPGGAWACGVIGESRKPNGSSGGRMMLPSWDRQEPSIASKNTPASLMNDHQRQCQAQTRVGTEAVPGPDQGGQGWAEIASKNILASLMSDHQEAVCGPDQQGRWAHGYCTREHPNREGAHLIPPRHPNPPRPIHPATTPKPCANNAAAF</sequence>
<evidence type="ECO:0000313" key="1">
    <source>
        <dbReference type="EMBL" id="KAH9484725.1"/>
    </source>
</evidence>
<organism evidence="1 2">
    <name type="scientific">Psilocybe cubensis</name>
    <name type="common">Psychedelic mushroom</name>
    <name type="synonym">Stropharia cubensis</name>
    <dbReference type="NCBI Taxonomy" id="181762"/>
    <lineage>
        <taxon>Eukaryota</taxon>
        <taxon>Fungi</taxon>
        <taxon>Dikarya</taxon>
        <taxon>Basidiomycota</taxon>
        <taxon>Agaricomycotina</taxon>
        <taxon>Agaricomycetes</taxon>
        <taxon>Agaricomycetidae</taxon>
        <taxon>Agaricales</taxon>
        <taxon>Agaricineae</taxon>
        <taxon>Strophariaceae</taxon>
        <taxon>Psilocybe</taxon>
    </lineage>
</organism>
<proteinExistence type="predicted"/>
<dbReference type="Proteomes" id="UP000664032">
    <property type="component" value="Unassembled WGS sequence"/>
</dbReference>
<evidence type="ECO:0000313" key="2">
    <source>
        <dbReference type="Proteomes" id="UP000664032"/>
    </source>
</evidence>
<dbReference type="EMBL" id="JAFIQS020000002">
    <property type="protein sequence ID" value="KAH9484725.1"/>
    <property type="molecule type" value="Genomic_DNA"/>
</dbReference>
<name>A0ACB8HAH0_PSICU</name>
<gene>
    <name evidence="1" type="ORF">JR316_0001625</name>
</gene>
<protein>
    <submittedName>
        <fullName evidence="1">Uncharacterized protein</fullName>
    </submittedName>
</protein>
<accession>A0ACB8HAH0</accession>
<reference evidence="1" key="1">
    <citation type="submission" date="2021-10" db="EMBL/GenBank/DDBJ databases">
        <title>Psilocybe cubensis genome.</title>
        <authorList>
            <person name="Mckernan K.J."/>
            <person name="Crawford S."/>
            <person name="Trippe A."/>
            <person name="Kane L.T."/>
            <person name="Mclaughlin S."/>
        </authorList>
    </citation>
    <scope>NUCLEOTIDE SEQUENCE</scope>
    <source>
        <strain evidence="1">MGC-MH-2018</strain>
    </source>
</reference>